<feature type="compositionally biased region" description="Basic and acidic residues" evidence="1">
    <location>
        <begin position="45"/>
        <end position="58"/>
    </location>
</feature>
<sequence length="175" mass="19758">MGNRHHERRYSGWDEENAPAGMVRQYDTVDMRWVELSLEEVPDRVIERNRGTSSDDGKQGTTVQTTANVTDRAEITDVALELEAEGTKFAVEQFEVTVESRVSEELTIDRATLQFDDEEPDVNVPISATTLESGSAATIELLRSWIYPDQDEVRIELRSGERSVASIELSVEKPR</sequence>
<dbReference type="EMBL" id="FNLC01000002">
    <property type="protein sequence ID" value="SDQ92836.1"/>
    <property type="molecule type" value="Genomic_DNA"/>
</dbReference>
<evidence type="ECO:0000256" key="1">
    <source>
        <dbReference type="SAM" id="MobiDB-lite"/>
    </source>
</evidence>
<accession>A0A1H1EXG2</accession>
<evidence type="ECO:0000313" key="3">
    <source>
        <dbReference type="Proteomes" id="UP000198848"/>
    </source>
</evidence>
<reference evidence="3" key="1">
    <citation type="submission" date="2016-10" db="EMBL/GenBank/DDBJ databases">
        <authorList>
            <person name="Varghese N."/>
            <person name="Submissions S."/>
        </authorList>
    </citation>
    <scope>NUCLEOTIDE SEQUENCE [LARGE SCALE GENOMIC DNA]</scope>
    <source>
        <strain evidence="3">DSM 24767</strain>
    </source>
</reference>
<dbReference type="OrthoDB" id="169409at2157"/>
<dbReference type="Proteomes" id="UP000198848">
    <property type="component" value="Unassembled WGS sequence"/>
</dbReference>
<name>A0A1H1EXG2_NATTX</name>
<dbReference type="RefSeq" id="WP_090380317.1">
    <property type="nucleotide sequence ID" value="NZ_FNLC01000002.1"/>
</dbReference>
<feature type="region of interest" description="Disordered" evidence="1">
    <location>
        <begin position="45"/>
        <end position="69"/>
    </location>
</feature>
<keyword evidence="3" id="KW-1185">Reference proteome</keyword>
<organism evidence="2 3">
    <name type="scientific">Natronobacterium texcoconense</name>
    <dbReference type="NCBI Taxonomy" id="1095778"/>
    <lineage>
        <taxon>Archaea</taxon>
        <taxon>Methanobacteriati</taxon>
        <taxon>Methanobacteriota</taxon>
        <taxon>Stenosarchaea group</taxon>
        <taxon>Halobacteria</taxon>
        <taxon>Halobacteriales</taxon>
        <taxon>Natrialbaceae</taxon>
        <taxon>Natronobacterium</taxon>
    </lineage>
</organism>
<dbReference type="AlphaFoldDB" id="A0A1H1EXG2"/>
<protein>
    <submittedName>
        <fullName evidence="2">Uncharacterized protein</fullName>
    </submittedName>
</protein>
<gene>
    <name evidence="2" type="ORF">SAMN04489842_1719</name>
</gene>
<feature type="compositionally biased region" description="Polar residues" evidence="1">
    <location>
        <begin position="59"/>
        <end position="69"/>
    </location>
</feature>
<proteinExistence type="predicted"/>
<evidence type="ECO:0000313" key="2">
    <source>
        <dbReference type="EMBL" id="SDQ92836.1"/>
    </source>
</evidence>